<accession>X1JQM3</accession>
<comment type="caution">
    <text evidence="1">The sequence shown here is derived from an EMBL/GenBank/DDBJ whole genome shotgun (WGS) entry which is preliminary data.</text>
</comment>
<reference evidence="1" key="1">
    <citation type="journal article" date="2014" name="Front. Microbiol.">
        <title>High frequency of phylogenetically diverse reductive dehalogenase-homologous genes in deep subseafloor sedimentary metagenomes.</title>
        <authorList>
            <person name="Kawai M."/>
            <person name="Futagami T."/>
            <person name="Toyoda A."/>
            <person name="Takaki Y."/>
            <person name="Nishi S."/>
            <person name="Hori S."/>
            <person name="Arai W."/>
            <person name="Tsubouchi T."/>
            <person name="Morono Y."/>
            <person name="Uchiyama I."/>
            <person name="Ito T."/>
            <person name="Fujiyama A."/>
            <person name="Inagaki F."/>
            <person name="Takami H."/>
        </authorList>
    </citation>
    <scope>NUCLEOTIDE SEQUENCE</scope>
    <source>
        <strain evidence="1">Expedition CK06-06</strain>
    </source>
</reference>
<evidence type="ECO:0000313" key="1">
    <source>
        <dbReference type="EMBL" id="GAH72098.1"/>
    </source>
</evidence>
<dbReference type="InterPro" id="IPR055870">
    <property type="entry name" value="DUF7447"/>
</dbReference>
<dbReference type="AlphaFoldDB" id="X1JQM3"/>
<dbReference type="EMBL" id="BARU01029883">
    <property type="protein sequence ID" value="GAH72098.1"/>
    <property type="molecule type" value="Genomic_DNA"/>
</dbReference>
<sequence length="141" mass="16601">MEEETQSQEKKADERLCIPIRGVIKLNRQSGRHFFERNTKQFFRSKTRTVAHVRNNFAYFVADKSKFEDEHLYDIYMICLKCGNVEKLEGFSGYKKMAQAREGIHKAMIDAVQIDTFEHGYYYPKYVKGDPKHPGEMYDTG</sequence>
<gene>
    <name evidence="1" type="ORF">S03H2_47486</name>
</gene>
<dbReference type="Pfam" id="PF24239">
    <property type="entry name" value="DUF7447"/>
    <property type="match status" value="1"/>
</dbReference>
<proteinExistence type="predicted"/>
<protein>
    <submittedName>
        <fullName evidence="1">Uncharacterized protein</fullName>
    </submittedName>
</protein>
<organism evidence="1">
    <name type="scientific">marine sediment metagenome</name>
    <dbReference type="NCBI Taxonomy" id="412755"/>
    <lineage>
        <taxon>unclassified sequences</taxon>
        <taxon>metagenomes</taxon>
        <taxon>ecological metagenomes</taxon>
    </lineage>
</organism>
<name>X1JQM3_9ZZZZ</name>